<dbReference type="OrthoDB" id="3014247at2759"/>
<accession>A0A5C3KQZ9</accession>
<keyword evidence="1" id="KW-0732">Signal</keyword>
<evidence type="ECO:0000313" key="2">
    <source>
        <dbReference type="EMBL" id="TFK22872.1"/>
    </source>
</evidence>
<dbReference type="Proteomes" id="UP000307440">
    <property type="component" value="Unassembled WGS sequence"/>
</dbReference>
<proteinExistence type="predicted"/>
<keyword evidence="3" id="KW-1185">Reference proteome</keyword>
<evidence type="ECO:0000256" key="1">
    <source>
        <dbReference type="SAM" id="SignalP"/>
    </source>
</evidence>
<gene>
    <name evidence="2" type="ORF">FA15DRAFT_757668</name>
</gene>
<reference evidence="2 3" key="1">
    <citation type="journal article" date="2019" name="Nat. Ecol. Evol.">
        <title>Megaphylogeny resolves global patterns of mushroom evolution.</title>
        <authorList>
            <person name="Varga T."/>
            <person name="Krizsan K."/>
            <person name="Foldi C."/>
            <person name="Dima B."/>
            <person name="Sanchez-Garcia M."/>
            <person name="Sanchez-Ramirez S."/>
            <person name="Szollosi G.J."/>
            <person name="Szarkandi J.G."/>
            <person name="Papp V."/>
            <person name="Albert L."/>
            <person name="Andreopoulos W."/>
            <person name="Angelini C."/>
            <person name="Antonin V."/>
            <person name="Barry K.W."/>
            <person name="Bougher N.L."/>
            <person name="Buchanan P."/>
            <person name="Buyck B."/>
            <person name="Bense V."/>
            <person name="Catcheside P."/>
            <person name="Chovatia M."/>
            <person name="Cooper J."/>
            <person name="Damon W."/>
            <person name="Desjardin D."/>
            <person name="Finy P."/>
            <person name="Geml J."/>
            <person name="Haridas S."/>
            <person name="Hughes K."/>
            <person name="Justo A."/>
            <person name="Karasinski D."/>
            <person name="Kautmanova I."/>
            <person name="Kiss B."/>
            <person name="Kocsube S."/>
            <person name="Kotiranta H."/>
            <person name="LaButti K.M."/>
            <person name="Lechner B.E."/>
            <person name="Liimatainen K."/>
            <person name="Lipzen A."/>
            <person name="Lukacs Z."/>
            <person name="Mihaltcheva S."/>
            <person name="Morgado L.N."/>
            <person name="Niskanen T."/>
            <person name="Noordeloos M.E."/>
            <person name="Ohm R.A."/>
            <person name="Ortiz-Santana B."/>
            <person name="Ovrebo C."/>
            <person name="Racz N."/>
            <person name="Riley R."/>
            <person name="Savchenko A."/>
            <person name="Shiryaev A."/>
            <person name="Soop K."/>
            <person name="Spirin V."/>
            <person name="Szebenyi C."/>
            <person name="Tomsovsky M."/>
            <person name="Tulloss R.E."/>
            <person name="Uehling J."/>
            <person name="Grigoriev I.V."/>
            <person name="Vagvolgyi C."/>
            <person name="Papp T."/>
            <person name="Martin F.M."/>
            <person name="Miettinen O."/>
            <person name="Hibbett D.S."/>
            <person name="Nagy L.G."/>
        </authorList>
    </citation>
    <scope>NUCLEOTIDE SEQUENCE [LARGE SCALE GENOMIC DNA]</scope>
    <source>
        <strain evidence="2 3">CBS 121175</strain>
    </source>
</reference>
<evidence type="ECO:0000313" key="3">
    <source>
        <dbReference type="Proteomes" id="UP000307440"/>
    </source>
</evidence>
<feature type="chain" id="PRO_5022993147" evidence="1">
    <location>
        <begin position="21"/>
        <end position="212"/>
    </location>
</feature>
<dbReference type="AlphaFoldDB" id="A0A5C3KQZ9"/>
<sequence length="212" mass="23338">MKLCISPILFLVGLASSASAALTKGYIQVQGQPGRDSESPVNISILYDDFDGDVIASKDHPVLEVQIDLDRAQTTESDIEILNGFWADIYKYLGISVRDSFSASWYPPYSPYGSFINVQQTPGPELLRKENAFTASYPNPMEGLPWQASAVWRYDPSSRKLTPTFLAVNGTRLPAEVYGGFYEGNCHFSIYGTGVPPSGQSGKLEFYFLPAL</sequence>
<organism evidence="2 3">
    <name type="scientific">Coprinopsis marcescibilis</name>
    <name type="common">Agaric fungus</name>
    <name type="synonym">Psathyrella marcescibilis</name>
    <dbReference type="NCBI Taxonomy" id="230819"/>
    <lineage>
        <taxon>Eukaryota</taxon>
        <taxon>Fungi</taxon>
        <taxon>Dikarya</taxon>
        <taxon>Basidiomycota</taxon>
        <taxon>Agaricomycotina</taxon>
        <taxon>Agaricomycetes</taxon>
        <taxon>Agaricomycetidae</taxon>
        <taxon>Agaricales</taxon>
        <taxon>Agaricineae</taxon>
        <taxon>Psathyrellaceae</taxon>
        <taxon>Coprinopsis</taxon>
    </lineage>
</organism>
<dbReference type="EMBL" id="ML210230">
    <property type="protein sequence ID" value="TFK22872.1"/>
    <property type="molecule type" value="Genomic_DNA"/>
</dbReference>
<name>A0A5C3KQZ9_COPMA</name>
<feature type="signal peptide" evidence="1">
    <location>
        <begin position="1"/>
        <end position="20"/>
    </location>
</feature>
<protein>
    <submittedName>
        <fullName evidence="2">Uncharacterized protein</fullName>
    </submittedName>
</protein>